<organism evidence="2 3">
    <name type="scientific">Talaromyces stipitatus (strain ATCC 10500 / CBS 375.48 / QM 6759 / NRRL 1006)</name>
    <name type="common">Penicillium stipitatum</name>
    <dbReference type="NCBI Taxonomy" id="441959"/>
    <lineage>
        <taxon>Eukaryota</taxon>
        <taxon>Fungi</taxon>
        <taxon>Dikarya</taxon>
        <taxon>Ascomycota</taxon>
        <taxon>Pezizomycotina</taxon>
        <taxon>Eurotiomycetes</taxon>
        <taxon>Eurotiomycetidae</taxon>
        <taxon>Eurotiales</taxon>
        <taxon>Trichocomaceae</taxon>
        <taxon>Talaromyces</taxon>
        <taxon>Talaromyces sect. Talaromyces</taxon>
    </lineage>
</organism>
<dbReference type="VEuPathDB" id="FungiDB:TSTA_086860"/>
<keyword evidence="1" id="KW-0472">Membrane</keyword>
<dbReference type="OrthoDB" id="4226486at2759"/>
<dbReference type="InterPro" id="IPR010775">
    <property type="entry name" value="DUF1365"/>
</dbReference>
<accession>B8M0S0</accession>
<feature type="transmembrane region" description="Helical" evidence="1">
    <location>
        <begin position="292"/>
        <end position="311"/>
    </location>
</feature>
<sequence length="599" mass="68337">MVLETTFDCLPSWVGQVAFGTTLVSLVLWLSSFFSAFKKYDRKTMTEDVENDSSLLGIDEVLVFPGRTSHTRLSPVVRSFWFHFLIAAVPIRNCRSNWFVSVDSDTKPWWHRGWLRVDPPDHLHRGEDENGLSYKLDKFLSSKQYNPADYPTVWLVTSPRFLGYKSDQASFWYLYTADGTLDMMIIEANNSFDERKVWVVPAAQEHGMCNNTATKTHRRKFHQYWPKEFHVSPFNSIHGSYSISTLDSFSPGKPLNSANAIDLTITLLESQRRPKLVARVWSVSKPLIPSRVWVLYGYLFLASWCLTAALVTPRTLFQAFILSKKHKLSFRVRPEPKPGTFPRRNTTAEGYLREIFIDYLRQIMNKSPENFYLTLSEPGFETIILNTRNVAWDSPLYHISVLTPKFYATIVTCPTIETFLYTALLHKDDGRRTACTDTKDSEGLIVLLKYVAAYFSLSSRDPNSVLWNTTDTASNGNTITRTWIVKSPKLAILSLLSLIWFLVTHVRYWLSKSSGEGLRLSNTVTAPTSVTESGTKVQIDEELCSHADTYRNGTVTDDSKCFLDHFVRENYGPAAQFGYLWAQLNTVMREQILGITGGG</sequence>
<dbReference type="InParanoid" id="B8M0S0"/>
<gene>
    <name evidence="2" type="ORF">TSTA_086860</name>
</gene>
<dbReference type="eggNOG" id="ENOG502RGVU">
    <property type="taxonomic scope" value="Eukaryota"/>
</dbReference>
<feature type="transmembrane region" description="Helical" evidence="1">
    <location>
        <begin position="13"/>
        <end position="37"/>
    </location>
</feature>
<protein>
    <recommendedName>
        <fullName evidence="4">DUF1365 domain protein</fullName>
    </recommendedName>
</protein>
<reference evidence="3" key="1">
    <citation type="journal article" date="2015" name="Genome Announc.">
        <title>Genome sequence of the AIDS-associated pathogen Penicillium marneffei (ATCC18224) and its near taxonomic relative Talaromyces stipitatus (ATCC10500).</title>
        <authorList>
            <person name="Nierman W.C."/>
            <person name="Fedorova-Abrams N.D."/>
            <person name="Andrianopoulos A."/>
        </authorList>
    </citation>
    <scope>NUCLEOTIDE SEQUENCE [LARGE SCALE GENOMIC DNA]</scope>
    <source>
        <strain evidence="3">ATCC 10500 / CBS 375.48 / QM 6759 / NRRL 1006</strain>
    </source>
</reference>
<dbReference type="Proteomes" id="UP000001745">
    <property type="component" value="Unassembled WGS sequence"/>
</dbReference>
<evidence type="ECO:0000256" key="1">
    <source>
        <dbReference type="SAM" id="Phobius"/>
    </source>
</evidence>
<dbReference type="RefSeq" id="XP_002478416.1">
    <property type="nucleotide sequence ID" value="XM_002478371.1"/>
</dbReference>
<dbReference type="Pfam" id="PF07103">
    <property type="entry name" value="DUF1365"/>
    <property type="match status" value="1"/>
</dbReference>
<keyword evidence="1" id="KW-0812">Transmembrane</keyword>
<proteinExistence type="predicted"/>
<evidence type="ECO:0008006" key="4">
    <source>
        <dbReference type="Google" id="ProtNLM"/>
    </source>
</evidence>
<keyword evidence="3" id="KW-1185">Reference proteome</keyword>
<dbReference type="PANTHER" id="PTHR33973">
    <property type="entry name" value="OS07G0153300 PROTEIN"/>
    <property type="match status" value="1"/>
</dbReference>
<dbReference type="PANTHER" id="PTHR33973:SF4">
    <property type="entry name" value="OS07G0153300 PROTEIN"/>
    <property type="match status" value="1"/>
</dbReference>
<dbReference type="GeneID" id="8110092"/>
<dbReference type="HOGENOM" id="CLU_455737_0_0_1"/>
<dbReference type="AlphaFoldDB" id="B8M0S0"/>
<dbReference type="OMA" id="FIASQAC"/>
<name>B8M0S0_TALSN</name>
<dbReference type="PhylomeDB" id="B8M0S0"/>
<keyword evidence="1" id="KW-1133">Transmembrane helix</keyword>
<evidence type="ECO:0000313" key="3">
    <source>
        <dbReference type="Proteomes" id="UP000001745"/>
    </source>
</evidence>
<dbReference type="EMBL" id="EQ962653">
    <property type="protein sequence ID" value="EED21453.1"/>
    <property type="molecule type" value="Genomic_DNA"/>
</dbReference>
<evidence type="ECO:0000313" key="2">
    <source>
        <dbReference type="EMBL" id="EED21453.1"/>
    </source>
</evidence>